<dbReference type="InterPro" id="IPR036770">
    <property type="entry name" value="Ankyrin_rpt-contain_sf"/>
</dbReference>
<protein>
    <submittedName>
        <fullName evidence="6">ANK_REP_REGION domain-containing protein</fullName>
    </submittedName>
</protein>
<accession>A0A0R3SBZ1</accession>
<feature type="repeat" description="ANK" evidence="3">
    <location>
        <begin position="32"/>
        <end position="64"/>
    </location>
</feature>
<dbReference type="Pfam" id="PF12796">
    <property type="entry name" value="Ank_2"/>
    <property type="match status" value="2"/>
</dbReference>
<feature type="repeat" description="ANK" evidence="3">
    <location>
        <begin position="116"/>
        <end position="148"/>
    </location>
</feature>
<dbReference type="SUPFAM" id="SSF48403">
    <property type="entry name" value="Ankyrin repeat"/>
    <property type="match status" value="1"/>
</dbReference>
<evidence type="ECO:0000256" key="1">
    <source>
        <dbReference type="ARBA" id="ARBA00022737"/>
    </source>
</evidence>
<organism evidence="6">
    <name type="scientific">Hymenolepis diminuta</name>
    <name type="common">Rat tapeworm</name>
    <dbReference type="NCBI Taxonomy" id="6216"/>
    <lineage>
        <taxon>Eukaryota</taxon>
        <taxon>Metazoa</taxon>
        <taxon>Spiralia</taxon>
        <taxon>Lophotrochozoa</taxon>
        <taxon>Platyhelminthes</taxon>
        <taxon>Cestoda</taxon>
        <taxon>Eucestoda</taxon>
        <taxon>Cyclophyllidea</taxon>
        <taxon>Hymenolepididae</taxon>
        <taxon>Hymenolepis</taxon>
    </lineage>
</organism>
<dbReference type="InterPro" id="IPR002110">
    <property type="entry name" value="Ankyrin_rpt"/>
</dbReference>
<evidence type="ECO:0000313" key="4">
    <source>
        <dbReference type="EMBL" id="VDL19505.1"/>
    </source>
</evidence>
<dbReference type="AlphaFoldDB" id="A0A0R3SBZ1"/>
<keyword evidence="2 3" id="KW-0040">ANK repeat</keyword>
<dbReference type="Proteomes" id="UP000274504">
    <property type="component" value="Unassembled WGS sequence"/>
</dbReference>
<dbReference type="PANTHER" id="PTHR24171">
    <property type="entry name" value="ANKYRIN REPEAT DOMAIN-CONTAINING PROTEIN 39-RELATED"/>
    <property type="match status" value="1"/>
</dbReference>
<dbReference type="EMBL" id="UYSG01000451">
    <property type="protein sequence ID" value="VDL19505.1"/>
    <property type="molecule type" value="Genomic_DNA"/>
</dbReference>
<keyword evidence="1" id="KW-0677">Repeat</keyword>
<proteinExistence type="predicted"/>
<dbReference type="PROSITE" id="PS50088">
    <property type="entry name" value="ANK_REPEAT"/>
    <property type="match status" value="5"/>
</dbReference>
<dbReference type="Gene3D" id="1.25.40.20">
    <property type="entry name" value="Ankyrin repeat-containing domain"/>
    <property type="match status" value="3"/>
</dbReference>
<reference evidence="4 5" key="2">
    <citation type="submission" date="2018-11" db="EMBL/GenBank/DDBJ databases">
        <authorList>
            <consortium name="Pathogen Informatics"/>
        </authorList>
    </citation>
    <scope>NUCLEOTIDE SEQUENCE [LARGE SCALE GENOMIC DNA]</scope>
</reference>
<dbReference type="STRING" id="6216.A0A0R3SBZ1"/>
<feature type="repeat" description="ANK" evidence="3">
    <location>
        <begin position="215"/>
        <end position="247"/>
    </location>
</feature>
<dbReference type="SMART" id="SM00248">
    <property type="entry name" value="ANK"/>
    <property type="match status" value="5"/>
</dbReference>
<feature type="repeat" description="ANK" evidence="3">
    <location>
        <begin position="149"/>
        <end position="181"/>
    </location>
</feature>
<evidence type="ECO:0000256" key="2">
    <source>
        <dbReference type="ARBA" id="ARBA00023043"/>
    </source>
</evidence>
<dbReference type="OrthoDB" id="10258888at2759"/>
<reference evidence="6" key="1">
    <citation type="submission" date="2017-02" db="UniProtKB">
        <authorList>
            <consortium name="WormBaseParasite"/>
        </authorList>
    </citation>
    <scope>IDENTIFICATION</scope>
</reference>
<dbReference type="PROSITE" id="PS50297">
    <property type="entry name" value="ANK_REP_REGION"/>
    <property type="match status" value="4"/>
</dbReference>
<gene>
    <name evidence="4" type="ORF">HDID_LOCUS2044</name>
</gene>
<name>A0A0R3SBZ1_HYMDI</name>
<evidence type="ECO:0000313" key="6">
    <source>
        <dbReference type="WBParaSite" id="HDID_0000204301-mRNA-1"/>
    </source>
</evidence>
<dbReference type="WBParaSite" id="HDID_0000204301-mRNA-1">
    <property type="protein sequence ID" value="HDID_0000204301-mRNA-1"/>
    <property type="gene ID" value="HDID_0000204301"/>
</dbReference>
<feature type="repeat" description="ANK" evidence="3">
    <location>
        <begin position="182"/>
        <end position="214"/>
    </location>
</feature>
<sequence>MTAVIHAVRSGTSEDLARLVHRGEEVNRHDINGYTALHSACERCKLNELNLLLEYNANVNHPTKASFFFIFLQSAKSGFVEGVIRLIESYANLEAVDKHGLTPLLVGCREGKSEVEGHTALYYVISNGMDSSIDLLLRAGARVNTAGKGGKTAAHYAAEQGWCNALRRIAIEGADFNIRNWRGCGALHYAALRGNIESAMVLVENGADVDLEDYNGATPLINACRANQYAMVSFLLEQNADINRQNKISWMVQIALVLSKVSPKIFNYEDHLNVWNSGASERVRV</sequence>
<evidence type="ECO:0000256" key="3">
    <source>
        <dbReference type="PROSITE-ProRule" id="PRU00023"/>
    </source>
</evidence>
<evidence type="ECO:0000313" key="5">
    <source>
        <dbReference type="Proteomes" id="UP000274504"/>
    </source>
</evidence>